<evidence type="ECO:0000256" key="5">
    <source>
        <dbReference type="ARBA" id="ARBA00023136"/>
    </source>
</evidence>
<keyword evidence="3 6" id="KW-0812">Transmembrane</keyword>
<feature type="transmembrane region" description="Helical" evidence="6">
    <location>
        <begin position="335"/>
        <end position="358"/>
    </location>
</feature>
<evidence type="ECO:0000313" key="7">
    <source>
        <dbReference type="EMBL" id="SCG38873.1"/>
    </source>
</evidence>
<reference evidence="8" key="1">
    <citation type="submission" date="2016-06" db="EMBL/GenBank/DDBJ databases">
        <authorList>
            <person name="Varghese N."/>
            <person name="Submissions Spin"/>
        </authorList>
    </citation>
    <scope>NUCLEOTIDE SEQUENCE [LARGE SCALE GENOMIC DNA]</scope>
    <source>
        <strain evidence="8">DSM 44983</strain>
    </source>
</reference>
<dbReference type="PANTHER" id="PTHR30250:SF11">
    <property type="entry name" value="O-ANTIGEN TRANSPORTER-RELATED"/>
    <property type="match status" value="1"/>
</dbReference>
<evidence type="ECO:0000256" key="1">
    <source>
        <dbReference type="ARBA" id="ARBA00004651"/>
    </source>
</evidence>
<feature type="transmembrane region" description="Helical" evidence="6">
    <location>
        <begin position="84"/>
        <end position="105"/>
    </location>
</feature>
<evidence type="ECO:0000256" key="6">
    <source>
        <dbReference type="SAM" id="Phobius"/>
    </source>
</evidence>
<organism evidence="7 8">
    <name type="scientific">Micromonospora rifamycinica</name>
    <dbReference type="NCBI Taxonomy" id="291594"/>
    <lineage>
        <taxon>Bacteria</taxon>
        <taxon>Bacillati</taxon>
        <taxon>Actinomycetota</taxon>
        <taxon>Actinomycetes</taxon>
        <taxon>Micromonosporales</taxon>
        <taxon>Micromonosporaceae</taxon>
        <taxon>Micromonospora</taxon>
    </lineage>
</organism>
<keyword evidence="5 6" id="KW-0472">Membrane</keyword>
<evidence type="ECO:0000256" key="3">
    <source>
        <dbReference type="ARBA" id="ARBA00022692"/>
    </source>
</evidence>
<comment type="subcellular location">
    <subcellularLocation>
        <location evidence="1">Cell membrane</location>
        <topology evidence="1">Multi-pass membrane protein</topology>
    </subcellularLocation>
</comment>
<protein>
    <recommendedName>
        <fullName evidence="9">Polysaccharide biosynthesis protein</fullName>
    </recommendedName>
</protein>
<dbReference type="AlphaFoldDB" id="A0A1C5GYV9"/>
<dbReference type="InterPro" id="IPR050833">
    <property type="entry name" value="Poly_Biosynth_Transport"/>
</dbReference>
<keyword evidence="2" id="KW-1003">Cell membrane</keyword>
<keyword evidence="8" id="KW-1185">Reference proteome</keyword>
<dbReference type="EMBL" id="LT607752">
    <property type="protein sequence ID" value="SCG38873.1"/>
    <property type="molecule type" value="Genomic_DNA"/>
</dbReference>
<feature type="transmembrane region" description="Helical" evidence="6">
    <location>
        <begin position="178"/>
        <end position="196"/>
    </location>
</feature>
<sequence length="437" mass="44377">MRRLLHLVPPGTLAVGGGLALLGLASYVHLAVAGHALDLADYSSLSVLWSIVFTLGIGVFIPVEQEVARVVAARRSQGLPPGPVLARGAAVATVVLALLVLATLAGRRALTDRLFAGDDTMVVVLIGALLAMAVAYTTRGVLSGLQLFPWYGTQLGVDGGLRIALVAGLGVGGVTDPVWYGAVLVVAPLLSVLVTLPPVLRAVGGGVPVAWGTLLRGLGLLTVSSLLSQVVVNVGVINARLIDPADVATAGALLSALVLVRIPLFVFGSMQASLLPGLATTATTGDVAGFHGLLRRALGVVTALGVAGALGAVALGPWLVRRLFDAPGVLGHGDFAWLAVGTLAYLWAMVLGQALLALDRHRAQAVSWTIGVAALLAVTVVPAPVALRVELAYAAGSVVVAATMAVLLLRRGTRPATPTPIRPLDDVVAPGVSGGIR</sequence>
<dbReference type="PANTHER" id="PTHR30250">
    <property type="entry name" value="PST FAMILY PREDICTED COLANIC ACID TRANSPORTER"/>
    <property type="match status" value="1"/>
</dbReference>
<feature type="transmembrane region" description="Helical" evidence="6">
    <location>
        <begin position="208"/>
        <end position="227"/>
    </location>
</feature>
<proteinExistence type="predicted"/>
<evidence type="ECO:0000256" key="4">
    <source>
        <dbReference type="ARBA" id="ARBA00022989"/>
    </source>
</evidence>
<evidence type="ECO:0000256" key="2">
    <source>
        <dbReference type="ARBA" id="ARBA00022475"/>
    </source>
</evidence>
<feature type="transmembrane region" description="Helical" evidence="6">
    <location>
        <begin position="247"/>
        <end position="267"/>
    </location>
</feature>
<feature type="transmembrane region" description="Helical" evidence="6">
    <location>
        <begin position="297"/>
        <end position="320"/>
    </location>
</feature>
<feature type="transmembrane region" description="Helical" evidence="6">
    <location>
        <begin position="391"/>
        <end position="409"/>
    </location>
</feature>
<evidence type="ECO:0000313" key="8">
    <source>
        <dbReference type="Proteomes" id="UP000198226"/>
    </source>
</evidence>
<feature type="transmembrane region" description="Helical" evidence="6">
    <location>
        <begin position="43"/>
        <end position="63"/>
    </location>
</feature>
<feature type="transmembrane region" description="Helical" evidence="6">
    <location>
        <begin position="120"/>
        <end position="138"/>
    </location>
</feature>
<feature type="transmembrane region" description="Helical" evidence="6">
    <location>
        <begin position="365"/>
        <end position="385"/>
    </location>
</feature>
<accession>A0A1C5GYV9</accession>
<dbReference type="Proteomes" id="UP000198226">
    <property type="component" value="Chromosome I"/>
</dbReference>
<evidence type="ECO:0008006" key="9">
    <source>
        <dbReference type="Google" id="ProtNLM"/>
    </source>
</evidence>
<gene>
    <name evidence="7" type="ORF">GA0070623_0487</name>
</gene>
<dbReference type="RefSeq" id="WP_231932628.1">
    <property type="nucleotide sequence ID" value="NZ_LRMV01000034.1"/>
</dbReference>
<keyword evidence="4 6" id="KW-1133">Transmembrane helix</keyword>
<name>A0A1C5GYV9_9ACTN</name>
<dbReference type="GO" id="GO:0005886">
    <property type="term" value="C:plasma membrane"/>
    <property type="evidence" value="ECO:0007669"/>
    <property type="project" value="UniProtKB-SubCell"/>
</dbReference>